<dbReference type="Gene3D" id="3.40.190.10">
    <property type="entry name" value="Periplasmic binding protein-like II"/>
    <property type="match status" value="2"/>
</dbReference>
<evidence type="ECO:0000256" key="2">
    <source>
        <dbReference type="ARBA" id="ARBA00008520"/>
    </source>
</evidence>
<evidence type="ECO:0000256" key="3">
    <source>
        <dbReference type="SAM" id="Phobius"/>
    </source>
</evidence>
<keyword evidence="3" id="KW-1133">Transmembrane helix</keyword>
<dbReference type="InterPro" id="IPR050490">
    <property type="entry name" value="Bact_solute-bd_prot1"/>
</dbReference>
<evidence type="ECO:0000313" key="4">
    <source>
        <dbReference type="EMBL" id="QAT16268.1"/>
    </source>
</evidence>
<protein>
    <submittedName>
        <fullName evidence="4">Periplasmatic-binding component of ABC transport system specific for sn-glycerol-3-phosphate</fullName>
    </submittedName>
</protein>
<comment type="subcellular location">
    <subcellularLocation>
        <location evidence="1">Periplasm</location>
    </subcellularLocation>
</comment>
<feature type="transmembrane region" description="Helical" evidence="3">
    <location>
        <begin position="26"/>
        <end position="47"/>
    </location>
</feature>
<gene>
    <name evidence="4" type="ORF">BU251_00190</name>
</gene>
<dbReference type="SUPFAM" id="SSF53850">
    <property type="entry name" value="Periplasmic binding protein-like II"/>
    <property type="match status" value="1"/>
</dbReference>
<accession>A0A410P2F5</accession>
<proteinExistence type="inferred from homology"/>
<name>A0A410P2F5_VELA1</name>
<dbReference type="AlphaFoldDB" id="A0A410P2F5"/>
<evidence type="ECO:0000313" key="5">
    <source>
        <dbReference type="Proteomes" id="UP000287243"/>
    </source>
</evidence>
<dbReference type="Proteomes" id="UP000287243">
    <property type="component" value="Chromosome"/>
</dbReference>
<comment type="similarity">
    <text evidence="2">Belongs to the bacterial solute-binding protein 1 family.</text>
</comment>
<dbReference type="InterPro" id="IPR006059">
    <property type="entry name" value="SBP"/>
</dbReference>
<keyword evidence="3" id="KW-0472">Membrane</keyword>
<dbReference type="GO" id="GO:0042597">
    <property type="term" value="C:periplasmic space"/>
    <property type="evidence" value="ECO:0007669"/>
    <property type="project" value="UniProtKB-SubCell"/>
</dbReference>
<dbReference type="PANTHER" id="PTHR43649">
    <property type="entry name" value="ARABINOSE-BINDING PROTEIN-RELATED"/>
    <property type="match status" value="1"/>
</dbReference>
<organism evidence="4 5">
    <name type="scientific">Velamenicoccus archaeovorus</name>
    <dbReference type="NCBI Taxonomy" id="1930593"/>
    <lineage>
        <taxon>Bacteria</taxon>
        <taxon>Pseudomonadati</taxon>
        <taxon>Candidatus Omnitrophota</taxon>
        <taxon>Candidatus Velamenicoccus</taxon>
    </lineage>
</organism>
<dbReference type="EMBL" id="CP019384">
    <property type="protein sequence ID" value="QAT16268.1"/>
    <property type="molecule type" value="Genomic_DNA"/>
</dbReference>
<reference evidence="4 5" key="1">
    <citation type="submission" date="2017-01" db="EMBL/GenBank/DDBJ databases">
        <title>First insights into the biology of 'candidatus Vampirococcus archaeovorus'.</title>
        <authorList>
            <person name="Kizina J."/>
            <person name="Jordan S."/>
            <person name="Stueber K."/>
            <person name="Reinhardt R."/>
            <person name="Harder J."/>
        </authorList>
    </citation>
    <scope>NUCLEOTIDE SEQUENCE [LARGE SCALE GENOMIC DNA]</scope>
    <source>
        <strain evidence="4 5">LiM</strain>
    </source>
</reference>
<dbReference type="Pfam" id="PF13416">
    <property type="entry name" value="SBP_bac_8"/>
    <property type="match status" value="1"/>
</dbReference>
<sequence>MERQKNQKCSGVHSWFSMPPSFDFSVLRSFGLSVFLFSVLCFLFSGLSGCGTQGAQTPQAAGKKIVVWHWMTDREEAFQELAKRYEAKTGIKVVFELYAPSDAYSQKVRAAAQARALPDIFGLLGEKRDFAAFIKAGHVANLTGAMDEQGGAWKNLLYEKALAVNEFRADNPYGVEAGIYGVPIDVMDIQMVYNKKLFQKAGLDPARPPKDWAEFVADCQKLKDAGIQGLVSGWGEIWMIDCLASNFAFNIMGPDKVFATIRGEVPYTDPDWVKVFGLFKEMADRGMLASGIVTMVNKTAEQNFANERSAFAFNGSWCVNVYHGMNPSLDYGVMLPPKVNPKNPMYIWGGAGSSLLVNDRSAVKEEAIAFLKWLTATEQQAYLSETTRNLPSNRKVSGSISEILADFSKGMDNVTHPNIWPVNELPKVIERFDKGIQSIIIGEKTPEGLAEELAKLKAEEMAKQ</sequence>
<evidence type="ECO:0000256" key="1">
    <source>
        <dbReference type="ARBA" id="ARBA00004418"/>
    </source>
</evidence>
<keyword evidence="3" id="KW-0812">Transmembrane</keyword>
<keyword evidence="5" id="KW-1185">Reference proteome</keyword>
<dbReference type="KEGG" id="vai:BU251_00190"/>